<protein>
    <submittedName>
        <fullName evidence="2">Uncharacterized protein</fullName>
    </submittedName>
</protein>
<organism evidence="2 3">
    <name type="scientific">Mycolicibacterium holsaticum</name>
    <dbReference type="NCBI Taxonomy" id="152142"/>
    <lineage>
        <taxon>Bacteria</taxon>
        <taxon>Bacillati</taxon>
        <taxon>Actinomycetota</taxon>
        <taxon>Actinomycetes</taxon>
        <taxon>Mycobacteriales</taxon>
        <taxon>Mycobacteriaceae</taxon>
        <taxon>Mycolicibacterium</taxon>
    </lineage>
</organism>
<accession>A0A1E3RIL9</accession>
<feature type="chain" id="PRO_5009134917" evidence="1">
    <location>
        <begin position="27"/>
        <end position="71"/>
    </location>
</feature>
<evidence type="ECO:0000256" key="1">
    <source>
        <dbReference type="SAM" id="SignalP"/>
    </source>
</evidence>
<evidence type="ECO:0000313" key="3">
    <source>
        <dbReference type="Proteomes" id="UP000094243"/>
    </source>
</evidence>
<reference evidence="3" key="1">
    <citation type="submission" date="2016-09" db="EMBL/GenBank/DDBJ databases">
        <authorList>
            <person name="Greninger A.L."/>
            <person name="Jerome K.R."/>
            <person name="Mcnair B."/>
            <person name="Wallis C."/>
            <person name="Fang F."/>
        </authorList>
    </citation>
    <scope>NUCLEOTIDE SEQUENCE [LARGE SCALE GENOMIC DNA]</scope>
    <source>
        <strain evidence="3">M7</strain>
    </source>
</reference>
<dbReference type="Proteomes" id="UP000094243">
    <property type="component" value="Unassembled WGS sequence"/>
</dbReference>
<dbReference type="EMBL" id="MIGZ01000110">
    <property type="protein sequence ID" value="ODQ89690.1"/>
    <property type="molecule type" value="Genomic_DNA"/>
</dbReference>
<comment type="caution">
    <text evidence="2">The sequence shown here is derived from an EMBL/GenBank/DDBJ whole genome shotgun (WGS) entry which is preliminary data.</text>
</comment>
<gene>
    <name evidence="2" type="ORF">BHQ17_17775</name>
</gene>
<feature type="signal peptide" evidence="1">
    <location>
        <begin position="1"/>
        <end position="26"/>
    </location>
</feature>
<name>A0A1E3RIL9_9MYCO</name>
<dbReference type="AlphaFoldDB" id="A0A1E3RIL9"/>
<sequence length="71" mass="7213">MRGLRIRVAVGAFVLAAAAGSAGVAAAVPSGPCQNVTYVGVCERLGDQPRTPPKQARGEVIVTPNDIQNIG</sequence>
<dbReference type="RefSeq" id="WP_069406461.1">
    <property type="nucleotide sequence ID" value="NZ_MIGZ01000110.1"/>
</dbReference>
<proteinExistence type="predicted"/>
<evidence type="ECO:0000313" key="2">
    <source>
        <dbReference type="EMBL" id="ODQ89690.1"/>
    </source>
</evidence>
<keyword evidence="1" id="KW-0732">Signal</keyword>
<keyword evidence="3" id="KW-1185">Reference proteome</keyword>
<dbReference type="OrthoDB" id="4641692at2"/>